<gene>
    <name evidence="2" type="ordered locus">DP0287</name>
</gene>
<proteinExistence type="predicted"/>
<keyword evidence="3" id="KW-1185">Reference proteome</keyword>
<sequence length="102" mass="11170">MPNTSDDEETNLGTPLSDDLGLLIPTSIVMLIIMAMHPIGVFTTIALAFILFGSYFSLTVPLVILKVISLYAVLTAINPCLLVISTFFLGLLLIVLLFYLFF</sequence>
<dbReference type="Proteomes" id="UP000000602">
    <property type="component" value="Chromosome"/>
</dbReference>
<keyword evidence="1" id="KW-0812">Transmembrane</keyword>
<dbReference type="AlphaFoldDB" id="Q6ARK9"/>
<accession>Q6ARK9</accession>
<feature type="transmembrane region" description="Helical" evidence="1">
    <location>
        <begin position="80"/>
        <end position="101"/>
    </location>
</feature>
<dbReference type="EMBL" id="CR522870">
    <property type="protein sequence ID" value="CAG35016.1"/>
    <property type="molecule type" value="Genomic_DNA"/>
</dbReference>
<keyword evidence="1" id="KW-0472">Membrane</keyword>
<dbReference type="KEGG" id="dps:DP0287"/>
<evidence type="ECO:0000313" key="3">
    <source>
        <dbReference type="Proteomes" id="UP000000602"/>
    </source>
</evidence>
<organism evidence="2 3">
    <name type="scientific">Desulfotalea psychrophila (strain LSv54 / DSM 12343)</name>
    <dbReference type="NCBI Taxonomy" id="177439"/>
    <lineage>
        <taxon>Bacteria</taxon>
        <taxon>Pseudomonadati</taxon>
        <taxon>Thermodesulfobacteriota</taxon>
        <taxon>Desulfobulbia</taxon>
        <taxon>Desulfobulbales</taxon>
        <taxon>Desulfocapsaceae</taxon>
        <taxon>Desulfotalea</taxon>
    </lineage>
</organism>
<evidence type="ECO:0000313" key="2">
    <source>
        <dbReference type="EMBL" id="CAG35016.1"/>
    </source>
</evidence>
<protein>
    <submittedName>
        <fullName evidence="2">Related to sulfate permease, N-terminal fraction only</fullName>
    </submittedName>
</protein>
<dbReference type="RefSeq" id="WP_011187532.1">
    <property type="nucleotide sequence ID" value="NC_006138.1"/>
</dbReference>
<reference evidence="3" key="1">
    <citation type="journal article" date="2004" name="Environ. Microbiol.">
        <title>The genome of Desulfotalea psychrophila, a sulfate-reducing bacterium from permanently cold Arctic sediments.</title>
        <authorList>
            <person name="Rabus R."/>
            <person name="Ruepp A."/>
            <person name="Frickey T."/>
            <person name="Rattei T."/>
            <person name="Fartmann B."/>
            <person name="Stark M."/>
            <person name="Bauer M."/>
            <person name="Zibat A."/>
            <person name="Lombardot T."/>
            <person name="Becker I."/>
            <person name="Amann J."/>
            <person name="Gellner K."/>
            <person name="Teeling H."/>
            <person name="Leuschner W.D."/>
            <person name="Gloeckner F.-O."/>
            <person name="Lupas A.N."/>
            <person name="Amann R."/>
            <person name="Klenk H.-P."/>
        </authorList>
    </citation>
    <scope>NUCLEOTIDE SEQUENCE [LARGE SCALE GENOMIC DNA]</scope>
    <source>
        <strain evidence="3">DSM 12343 / LSv54</strain>
    </source>
</reference>
<feature type="transmembrane region" description="Helical" evidence="1">
    <location>
        <begin position="20"/>
        <end position="39"/>
    </location>
</feature>
<feature type="transmembrane region" description="Helical" evidence="1">
    <location>
        <begin position="45"/>
        <end position="68"/>
    </location>
</feature>
<keyword evidence="1" id="KW-1133">Transmembrane helix</keyword>
<dbReference type="eggNOG" id="COG0659">
    <property type="taxonomic scope" value="Bacteria"/>
</dbReference>
<dbReference type="HOGENOM" id="CLU_2272866_0_0_7"/>
<evidence type="ECO:0000256" key="1">
    <source>
        <dbReference type="SAM" id="Phobius"/>
    </source>
</evidence>
<dbReference type="STRING" id="177439.DP0287"/>
<name>Q6ARK9_DESPS</name>